<keyword evidence="2" id="KW-1185">Reference proteome</keyword>
<dbReference type="EMBL" id="CP001739">
    <property type="protein sequence ID" value="ACZ07757.1"/>
    <property type="molecule type" value="Genomic_DNA"/>
</dbReference>
<evidence type="ECO:0000313" key="1">
    <source>
        <dbReference type="EMBL" id="ACZ07757.1"/>
    </source>
</evidence>
<accession>D1AR69</accession>
<organism evidence="1 2">
    <name type="scientific">Sebaldella termitidis (strain ATCC 33386 / NCTC 11300)</name>
    <dbReference type="NCBI Taxonomy" id="526218"/>
    <lineage>
        <taxon>Bacteria</taxon>
        <taxon>Fusobacteriati</taxon>
        <taxon>Fusobacteriota</taxon>
        <taxon>Fusobacteriia</taxon>
        <taxon>Fusobacteriales</taxon>
        <taxon>Leptotrichiaceae</taxon>
        <taxon>Sebaldella</taxon>
    </lineage>
</organism>
<dbReference type="HOGENOM" id="CLU_1905291_0_0_0"/>
<evidence type="ECO:0000313" key="2">
    <source>
        <dbReference type="Proteomes" id="UP000000845"/>
    </source>
</evidence>
<sequence>MKKLFLLTIIILNIFVTVSAKKVTTNKVVMHTSAVELSEGEYAVIKVPANITVTEINSLKFKVNEARIFIAPGNYTFKTRLLGGFMDAAKTFDTELEAGKFYIIKSEMKPGLFGGKTAYSIIETTKEDAEYPY</sequence>
<gene>
    <name evidence="1" type="ordered locus">Sterm_0887</name>
</gene>
<dbReference type="RefSeq" id="WP_012860353.1">
    <property type="nucleotide sequence ID" value="NC_013517.1"/>
</dbReference>
<proteinExistence type="predicted"/>
<dbReference type="Proteomes" id="UP000000845">
    <property type="component" value="Chromosome"/>
</dbReference>
<dbReference type="STRING" id="526218.Sterm_0887"/>
<reference evidence="1 2" key="2">
    <citation type="journal article" date="2010" name="Stand. Genomic Sci.">
        <title>Complete genome sequence of Sebaldella termitidis type strain (NCTC 11300).</title>
        <authorList>
            <person name="Harmon-Smith M."/>
            <person name="Celia L."/>
            <person name="Chertkov O."/>
            <person name="Lapidus A."/>
            <person name="Copeland A."/>
            <person name="Glavina Del Rio T."/>
            <person name="Nolan M."/>
            <person name="Lucas S."/>
            <person name="Tice H."/>
            <person name="Cheng J.F."/>
            <person name="Han C."/>
            <person name="Detter J.C."/>
            <person name="Bruce D."/>
            <person name="Goodwin L."/>
            <person name="Pitluck S."/>
            <person name="Pati A."/>
            <person name="Liolios K."/>
            <person name="Ivanova N."/>
            <person name="Mavromatis K."/>
            <person name="Mikhailova N."/>
            <person name="Chen A."/>
            <person name="Palaniappan K."/>
            <person name="Land M."/>
            <person name="Hauser L."/>
            <person name="Chang Y.J."/>
            <person name="Jeffries C.D."/>
            <person name="Brettin T."/>
            <person name="Goker M."/>
            <person name="Beck B."/>
            <person name="Bristow J."/>
            <person name="Eisen J.A."/>
            <person name="Markowitz V."/>
            <person name="Hugenholtz P."/>
            <person name="Kyrpides N.C."/>
            <person name="Klenk H.P."/>
            <person name="Chen F."/>
        </authorList>
    </citation>
    <scope>NUCLEOTIDE SEQUENCE [LARGE SCALE GENOMIC DNA]</scope>
    <source>
        <strain evidence="2">ATCC 33386 / NCTC 11300</strain>
    </source>
</reference>
<dbReference type="KEGG" id="str:Sterm_0887"/>
<reference evidence="2" key="1">
    <citation type="submission" date="2009-09" db="EMBL/GenBank/DDBJ databases">
        <title>The complete chromosome of Sebaldella termitidis ATCC 33386.</title>
        <authorList>
            <consortium name="US DOE Joint Genome Institute (JGI-PGF)"/>
            <person name="Lucas S."/>
            <person name="Copeland A."/>
            <person name="Lapidus A."/>
            <person name="Glavina del Rio T."/>
            <person name="Dalin E."/>
            <person name="Tice H."/>
            <person name="Bruce D."/>
            <person name="Goodwin L."/>
            <person name="Pitluck S."/>
            <person name="Kyrpides N."/>
            <person name="Mavromatis K."/>
            <person name="Ivanova N."/>
            <person name="Mikhailova N."/>
            <person name="Sims D."/>
            <person name="Meincke L."/>
            <person name="Brettin T."/>
            <person name="Detter J.C."/>
            <person name="Han C."/>
            <person name="Larimer F."/>
            <person name="Land M."/>
            <person name="Hauser L."/>
            <person name="Markowitz V."/>
            <person name="Cheng J.F."/>
            <person name="Hugenholtz P."/>
            <person name="Woyke T."/>
            <person name="Wu D."/>
            <person name="Eisen J.A."/>
        </authorList>
    </citation>
    <scope>NUCLEOTIDE SEQUENCE [LARGE SCALE GENOMIC DNA]</scope>
    <source>
        <strain evidence="2">ATCC 33386 / NCTC 11300</strain>
    </source>
</reference>
<protein>
    <submittedName>
        <fullName evidence="1">Uncharacterized protein</fullName>
    </submittedName>
</protein>
<name>D1AR69_SEBTE</name>
<dbReference type="AlphaFoldDB" id="D1AR69"/>